<dbReference type="EMBL" id="CP021323">
    <property type="protein sequence ID" value="ARS52003.1"/>
    <property type="molecule type" value="Genomic_DNA"/>
</dbReference>
<accession>A0A2Z2H410</accession>
<keyword evidence="3" id="KW-1185">Reference proteome</keyword>
<dbReference type="Gene3D" id="3.10.450.40">
    <property type="match status" value="1"/>
</dbReference>
<feature type="signal peptide" evidence="1">
    <location>
        <begin position="1"/>
        <end position="29"/>
    </location>
</feature>
<evidence type="ECO:0000313" key="3">
    <source>
        <dbReference type="Proteomes" id="UP000250025"/>
    </source>
</evidence>
<dbReference type="KEGG" id="kus:B9G99_03070"/>
<organism evidence="2 3">
    <name type="scientific">Kushneria konosiri</name>
    <dbReference type="NCBI Taxonomy" id="698828"/>
    <lineage>
        <taxon>Bacteria</taxon>
        <taxon>Pseudomonadati</taxon>
        <taxon>Pseudomonadota</taxon>
        <taxon>Gammaproteobacteria</taxon>
        <taxon>Oceanospirillales</taxon>
        <taxon>Halomonadaceae</taxon>
        <taxon>Kushneria</taxon>
    </lineage>
</organism>
<evidence type="ECO:0008006" key="4">
    <source>
        <dbReference type="Google" id="ProtNLM"/>
    </source>
</evidence>
<dbReference type="OrthoDB" id="6975080at2"/>
<evidence type="ECO:0000313" key="2">
    <source>
        <dbReference type="EMBL" id="ARS52003.1"/>
    </source>
</evidence>
<protein>
    <recommendedName>
        <fullName evidence="4">PepSY domain-containing protein</fullName>
    </recommendedName>
</protein>
<sequence>MQQVNMMFMDSLRLRLFALCCLATFPTFAAMACACQKEGQDVSQDEVLQMTENGHIEPFPVILEKARGYRSGKLLEAKLDCIDQRYVYEIDMLDHDGQIRALRFDAVTGRHLDLEEDERGNHAVAID</sequence>
<gene>
    <name evidence="2" type="ORF">B9G99_03070</name>
</gene>
<dbReference type="RefSeq" id="WP_086620707.1">
    <property type="nucleotide sequence ID" value="NZ_CP021323.1"/>
</dbReference>
<feature type="chain" id="PRO_5016291772" description="PepSY domain-containing protein" evidence="1">
    <location>
        <begin position="30"/>
        <end position="127"/>
    </location>
</feature>
<dbReference type="Proteomes" id="UP000250025">
    <property type="component" value="Chromosome"/>
</dbReference>
<reference evidence="2 3" key="1">
    <citation type="journal article" date="2017" name="Int. J. Syst. Evol. Microbiol.">
        <title>Kushneria konosiri sp. nov., isolated from the Korean salt-fermented seafood Daemi-jeot.</title>
        <authorList>
            <person name="Yun J.H."/>
            <person name="Park S.K."/>
            <person name="Lee J.Y."/>
            <person name="Jung M.J."/>
            <person name="Bae J.W."/>
        </authorList>
    </citation>
    <scope>NUCLEOTIDE SEQUENCE [LARGE SCALE GENOMIC DNA]</scope>
    <source>
        <strain evidence="2 3">X49</strain>
    </source>
</reference>
<proteinExistence type="predicted"/>
<dbReference type="AlphaFoldDB" id="A0A2Z2H410"/>
<evidence type="ECO:0000256" key="1">
    <source>
        <dbReference type="SAM" id="SignalP"/>
    </source>
</evidence>
<name>A0A2Z2H410_9GAMM</name>
<keyword evidence="1" id="KW-0732">Signal</keyword>